<dbReference type="PANTHER" id="PTHR37252:SF3">
    <property type="entry name" value="POLYADENYLATE-BINDING PROTEIN-INTERACTING PROTEIN 6"/>
    <property type="match status" value="1"/>
</dbReference>
<accession>A0A7J0DYU5</accession>
<dbReference type="PANTHER" id="PTHR37252">
    <property type="entry name" value="POLYADENYLATE-BINDING PROTEIN-INTERACTING PROTEIN 6"/>
    <property type="match status" value="1"/>
</dbReference>
<dbReference type="InterPro" id="IPR003892">
    <property type="entry name" value="CUE"/>
</dbReference>
<dbReference type="CDD" id="cd14371">
    <property type="entry name" value="CUE_CID7_like"/>
    <property type="match status" value="1"/>
</dbReference>
<protein>
    <recommendedName>
        <fullName evidence="2">CUE domain-containing protein</fullName>
    </recommendedName>
</protein>
<dbReference type="Gene3D" id="1.10.8.10">
    <property type="entry name" value="DNA helicase RuvA subunit, C-terminal domain"/>
    <property type="match status" value="1"/>
</dbReference>
<proteinExistence type="predicted"/>
<comment type="caution">
    <text evidence="3">The sequence shown here is derived from an EMBL/GenBank/DDBJ whole genome shotgun (WGS) entry which is preliminary data.</text>
</comment>
<dbReference type="EMBL" id="BJWL01000442">
    <property type="protein sequence ID" value="GFS44945.1"/>
    <property type="molecule type" value="Genomic_DNA"/>
</dbReference>
<dbReference type="OrthoDB" id="769720at2759"/>
<dbReference type="PROSITE" id="PS51140">
    <property type="entry name" value="CUE"/>
    <property type="match status" value="1"/>
</dbReference>
<dbReference type="GO" id="GO:0043130">
    <property type="term" value="F:ubiquitin binding"/>
    <property type="evidence" value="ECO:0007669"/>
    <property type="project" value="InterPro"/>
</dbReference>
<evidence type="ECO:0000256" key="1">
    <source>
        <dbReference type="SAM" id="MobiDB-lite"/>
    </source>
</evidence>
<feature type="domain" description="CUE" evidence="2">
    <location>
        <begin position="106"/>
        <end position="150"/>
    </location>
</feature>
<dbReference type="InterPro" id="IPR041806">
    <property type="entry name" value="CID5/6/7_CUE"/>
</dbReference>
<feature type="region of interest" description="Disordered" evidence="1">
    <location>
        <begin position="41"/>
        <end position="61"/>
    </location>
</feature>
<dbReference type="InterPro" id="IPR009060">
    <property type="entry name" value="UBA-like_sf"/>
</dbReference>
<reference evidence="4" key="1">
    <citation type="submission" date="2019-07" db="EMBL/GenBank/DDBJ databases">
        <title>De Novo Assembly of kiwifruit Actinidia rufa.</title>
        <authorList>
            <person name="Sugita-Konishi S."/>
            <person name="Sato K."/>
            <person name="Mori E."/>
            <person name="Abe Y."/>
            <person name="Kisaki G."/>
            <person name="Hamano K."/>
            <person name="Suezawa K."/>
            <person name="Otani M."/>
            <person name="Fukuda T."/>
            <person name="Manabe T."/>
            <person name="Gomi K."/>
            <person name="Tabuchi M."/>
            <person name="Akimitsu K."/>
            <person name="Kataoka I."/>
        </authorList>
    </citation>
    <scope>NUCLEOTIDE SEQUENCE [LARGE SCALE GENOMIC DNA]</scope>
    <source>
        <strain evidence="4">cv. Fuchu</strain>
    </source>
</reference>
<dbReference type="SUPFAM" id="SSF46934">
    <property type="entry name" value="UBA-like"/>
    <property type="match status" value="1"/>
</dbReference>
<organism evidence="3 4">
    <name type="scientific">Actinidia rufa</name>
    <dbReference type="NCBI Taxonomy" id="165716"/>
    <lineage>
        <taxon>Eukaryota</taxon>
        <taxon>Viridiplantae</taxon>
        <taxon>Streptophyta</taxon>
        <taxon>Embryophyta</taxon>
        <taxon>Tracheophyta</taxon>
        <taxon>Spermatophyta</taxon>
        <taxon>Magnoliopsida</taxon>
        <taxon>eudicotyledons</taxon>
        <taxon>Gunneridae</taxon>
        <taxon>Pentapetalae</taxon>
        <taxon>asterids</taxon>
        <taxon>Ericales</taxon>
        <taxon>Actinidiaceae</taxon>
        <taxon>Actinidia</taxon>
    </lineage>
</organism>
<dbReference type="AlphaFoldDB" id="A0A7J0DYU5"/>
<sequence length="202" mass="22293">MKTGTSSLNPYAASYIPISRRGTADANKDYSLTENAYKRGNTTTMWSGSHSEDTPQNQHQSKVSQNYVDHGTLTHEEYALKGNPVHSSYGSSSQTTKEMMEIPEEEREMDLAYLQMMFPGISYESLSDVYFVNKGDLEATLDMLNHFEQDMDDYSENLLQSLDISDVSEYGSSTECASLKLKKVTGEVAGSSSGSSESAPIT</sequence>
<evidence type="ECO:0000313" key="3">
    <source>
        <dbReference type="EMBL" id="GFS44945.1"/>
    </source>
</evidence>
<dbReference type="Proteomes" id="UP000585474">
    <property type="component" value="Unassembled WGS sequence"/>
</dbReference>
<evidence type="ECO:0000259" key="2">
    <source>
        <dbReference type="PROSITE" id="PS51140"/>
    </source>
</evidence>
<keyword evidence="4" id="KW-1185">Reference proteome</keyword>
<evidence type="ECO:0000313" key="4">
    <source>
        <dbReference type="Proteomes" id="UP000585474"/>
    </source>
</evidence>
<gene>
    <name evidence="3" type="ORF">Acr_00g0093110</name>
</gene>
<dbReference type="InterPro" id="IPR038981">
    <property type="entry name" value="CID5/CID6"/>
</dbReference>
<name>A0A7J0DYU5_9ERIC</name>